<evidence type="ECO:0000313" key="1">
    <source>
        <dbReference type="EMBL" id="MCC2209499.1"/>
    </source>
</evidence>
<name>A0AAE3J8G1_9FIRM</name>
<sequence length="172" mass="20142">MNTAYIYLQLYKLFDDVTPVPVDCGQLCDKACCKGDDSGMFLFPGEKEVFNLLNPDWVRIEKTDFTYDYNGKTYTTPIAMCQGYCDRYQRPLACRIFPLTPYLDKNGHMDIIVDPRAKGVCPMAKGFYLEDFDAVFIKNIKKAFSLLMKNKQFKAFMVEYSKYLDEFKRFYK</sequence>
<proteinExistence type="predicted"/>
<dbReference type="RefSeq" id="WP_308455726.1">
    <property type="nucleotide sequence ID" value="NZ_JAJEQM010000002.1"/>
</dbReference>
<dbReference type="Proteomes" id="UP001198242">
    <property type="component" value="Unassembled WGS sequence"/>
</dbReference>
<dbReference type="AlphaFoldDB" id="A0AAE3J8G1"/>
<accession>A0AAE3J8G1</accession>
<comment type="caution">
    <text evidence="1">The sequence shown here is derived from an EMBL/GenBank/DDBJ whole genome shotgun (WGS) entry which is preliminary data.</text>
</comment>
<keyword evidence="2" id="KW-1185">Reference proteome</keyword>
<protein>
    <submittedName>
        <fullName evidence="1">Uncharacterized protein</fullName>
    </submittedName>
</protein>
<organism evidence="1 2">
    <name type="scientific">Hominilimicola fabiformis</name>
    <dbReference type="NCBI Taxonomy" id="2885356"/>
    <lineage>
        <taxon>Bacteria</taxon>
        <taxon>Bacillati</taxon>
        <taxon>Bacillota</taxon>
        <taxon>Clostridia</taxon>
        <taxon>Eubacteriales</taxon>
        <taxon>Oscillospiraceae</taxon>
        <taxon>Hominilimicola</taxon>
    </lineage>
</organism>
<dbReference type="EMBL" id="JAJEQM010000002">
    <property type="protein sequence ID" value="MCC2209499.1"/>
    <property type="molecule type" value="Genomic_DNA"/>
</dbReference>
<reference evidence="1 2" key="1">
    <citation type="submission" date="2021-10" db="EMBL/GenBank/DDBJ databases">
        <title>Anaerobic single-cell dispensing facilitates the cultivation of human gut bacteria.</title>
        <authorList>
            <person name="Afrizal A."/>
        </authorList>
    </citation>
    <scope>NUCLEOTIDE SEQUENCE [LARGE SCALE GENOMIC DNA]</scope>
    <source>
        <strain evidence="1 2">CLA-AA-H232</strain>
    </source>
</reference>
<evidence type="ECO:0000313" key="2">
    <source>
        <dbReference type="Proteomes" id="UP001198242"/>
    </source>
</evidence>
<gene>
    <name evidence="1" type="ORF">LKE05_01650</name>
</gene>